<dbReference type="Pfam" id="PF13962">
    <property type="entry name" value="PGG"/>
    <property type="match status" value="1"/>
</dbReference>
<feature type="transmembrane region" description="Helical" evidence="7">
    <location>
        <begin position="888"/>
        <end position="908"/>
    </location>
</feature>
<keyword evidence="3" id="KW-0677">Repeat</keyword>
<keyword evidence="2 7" id="KW-0812">Transmembrane</keyword>
<accession>A0A9R0I6Z7</accession>
<keyword evidence="9" id="KW-1185">Reference proteome</keyword>
<evidence type="ECO:0000256" key="2">
    <source>
        <dbReference type="ARBA" id="ARBA00022692"/>
    </source>
</evidence>
<feature type="domain" description="PGG" evidence="8">
    <location>
        <begin position="835"/>
        <end position="940"/>
    </location>
</feature>
<evidence type="ECO:0000256" key="1">
    <source>
        <dbReference type="ARBA" id="ARBA00004141"/>
    </source>
</evidence>
<dbReference type="AlphaFoldDB" id="A0A9R0I6Z7"/>
<name>A0A9R0I6Z7_SPIOL</name>
<dbReference type="Pfam" id="PF00023">
    <property type="entry name" value="Ank"/>
    <property type="match status" value="1"/>
</dbReference>
<dbReference type="Proteomes" id="UP000813463">
    <property type="component" value="Chromosome 4"/>
</dbReference>
<evidence type="ECO:0000256" key="7">
    <source>
        <dbReference type="SAM" id="Phobius"/>
    </source>
</evidence>
<dbReference type="PANTHER" id="PTHR24186">
    <property type="entry name" value="PROTEIN PHOSPHATASE 1 REGULATORY SUBUNIT"/>
    <property type="match status" value="1"/>
</dbReference>
<keyword evidence="5" id="KW-0040">ANK repeat</keyword>
<feature type="transmembrane region" description="Helical" evidence="7">
    <location>
        <begin position="920"/>
        <end position="941"/>
    </location>
</feature>
<keyword evidence="4 7" id="KW-1133">Transmembrane helix</keyword>
<dbReference type="Gene3D" id="1.25.40.20">
    <property type="entry name" value="Ankyrin repeat-containing domain"/>
    <property type="match status" value="3"/>
</dbReference>
<dbReference type="RefSeq" id="XP_021843380.2">
    <property type="nucleotide sequence ID" value="XM_021987688.2"/>
</dbReference>
<evidence type="ECO:0000256" key="4">
    <source>
        <dbReference type="ARBA" id="ARBA00022989"/>
    </source>
</evidence>
<dbReference type="GO" id="GO:0005886">
    <property type="term" value="C:plasma membrane"/>
    <property type="evidence" value="ECO:0000318"/>
    <property type="project" value="GO_Central"/>
</dbReference>
<organism evidence="9 10">
    <name type="scientific">Spinacia oleracea</name>
    <name type="common">Spinach</name>
    <dbReference type="NCBI Taxonomy" id="3562"/>
    <lineage>
        <taxon>Eukaryota</taxon>
        <taxon>Viridiplantae</taxon>
        <taxon>Streptophyta</taxon>
        <taxon>Embryophyta</taxon>
        <taxon>Tracheophyta</taxon>
        <taxon>Spermatophyta</taxon>
        <taxon>Magnoliopsida</taxon>
        <taxon>eudicotyledons</taxon>
        <taxon>Gunneridae</taxon>
        <taxon>Pentapetalae</taxon>
        <taxon>Caryophyllales</taxon>
        <taxon>Chenopodiaceae</taxon>
        <taxon>Chenopodioideae</taxon>
        <taxon>Anserineae</taxon>
        <taxon>Spinacia</taxon>
    </lineage>
</organism>
<dbReference type="PANTHER" id="PTHR24186:SF46">
    <property type="entry name" value="PROTEIN ACCELERATED CELL DEATH 6-LIKE"/>
    <property type="match status" value="1"/>
</dbReference>
<evidence type="ECO:0000256" key="5">
    <source>
        <dbReference type="ARBA" id="ARBA00023043"/>
    </source>
</evidence>
<dbReference type="KEGG" id="soe:110783358"/>
<reference evidence="9" key="1">
    <citation type="journal article" date="2021" name="Nat. Commun.">
        <title>Genomic analyses provide insights into spinach domestication and the genetic basis of agronomic traits.</title>
        <authorList>
            <person name="Cai X."/>
            <person name="Sun X."/>
            <person name="Xu C."/>
            <person name="Sun H."/>
            <person name="Wang X."/>
            <person name="Ge C."/>
            <person name="Zhang Z."/>
            <person name="Wang Q."/>
            <person name="Fei Z."/>
            <person name="Jiao C."/>
            <person name="Wang Q."/>
        </authorList>
    </citation>
    <scope>NUCLEOTIDE SEQUENCE [LARGE SCALE GENOMIC DNA]</scope>
    <source>
        <strain evidence="9">cv. Varoflay</strain>
    </source>
</reference>
<evidence type="ECO:0000313" key="10">
    <source>
        <dbReference type="RefSeq" id="XP_021843380.2"/>
    </source>
</evidence>
<proteinExistence type="predicted"/>
<protein>
    <submittedName>
        <fullName evidence="10">Uncharacterized protein isoform X1</fullName>
    </submittedName>
</protein>
<comment type="subcellular location">
    <subcellularLocation>
        <location evidence="1">Membrane</location>
        <topology evidence="1">Multi-pass membrane protein</topology>
    </subcellularLocation>
</comment>
<dbReference type="SMART" id="SM00248">
    <property type="entry name" value="ANK"/>
    <property type="match status" value="11"/>
</dbReference>
<dbReference type="InterPro" id="IPR036770">
    <property type="entry name" value="Ankyrin_rpt-contain_sf"/>
</dbReference>
<evidence type="ECO:0000256" key="3">
    <source>
        <dbReference type="ARBA" id="ARBA00022737"/>
    </source>
</evidence>
<gene>
    <name evidence="10" type="primary">LOC110783358</name>
</gene>
<feature type="transmembrane region" description="Helical" evidence="7">
    <location>
        <begin position="947"/>
        <end position="965"/>
    </location>
</feature>
<dbReference type="SUPFAM" id="SSF48403">
    <property type="entry name" value="Ankyrin repeat"/>
    <property type="match status" value="3"/>
</dbReference>
<keyword evidence="6 7" id="KW-0472">Membrane</keyword>
<reference evidence="10" key="2">
    <citation type="submission" date="2025-08" db="UniProtKB">
        <authorList>
            <consortium name="RefSeq"/>
        </authorList>
    </citation>
    <scope>IDENTIFICATION</scope>
    <source>
        <tissue evidence="10">Leaf</tissue>
    </source>
</reference>
<sequence>MVIINGETLKTLDYPNSIIMASLDIQELREAAVFGDVEFLKKCVESNKPIQYYTTFFSWDDDHHHHGNIFHMAARENREEFIREVIGILPVEDTQKLILQPCDNIDDIQRATCNPLHEAARVGNVEIVKMFLNVYKSSSLPSDHSKRPWLQRNDRGHIPCHLVFFGANEECALEIFKMDMELHCNMPTRRGTSLLYEAIIKRFLNLALQIVRSPHSICCTGIEGATPLHFLHFLNCPEEEEICRGLLQRAPEQIKQKTDSGNSIFHRWAKGGKLWPFKCFVESCDIIPDVRRVFVDMVAQTNHDGDNPLHSLLAGLTASEEFTTEIAKFLIDVYKRETSGHESSISPEDQLPWLMENNKGDTPLSLGIARQYENFAMYILSLDENSLLKCQNNVLFLAIEKGCHGVAEKILEIVNNRGWTQILFNDHQNVLHLAPLCTRDFCKQLMEGHPELLNRVDRGGITIIHSWIRNSEVWPFEYLLTSKWRSSFSKLIGATDYKDRDNPFHVAATALHETTDQLVELLVEAFKEEMPNWNVSDVSLMPWFQKNKKNQGPLHLAISNQREKLALYILSLLKADRINTLLDYYEPEHSTLFLAIQNNCSQVSKAILARLDKESWSKYVKDSSSGRNILHLAPSLTDIELGTWLVNVLPEYITEKDNNGQSAWDKAYEVGPTWFIKEVLKKDPTVFSRAPLAWIKACENGHVSALRAFIDHNPGAFRDICIVHKKSPLHHIRLQNVTEYEEFLKIPCMKDLLNVQDSQEETPLHKAIRNEDIYLTEMLLNMDKIIYDINDNQNITAMDLLAHVCKKQEAWRQMCKRNGLDPKIKTAYFQHKTNLLDVRTSLFVVAALLATITFTAGFTLPGGFTQDTGEALLAKRACFQVFMVSDTLALFFSMLVLICLTWSMVFSPSKSLILIDRSMVLLRVALNCTLVAFMTGVYTVIAPKSLWVAILIIVIISSLIVISVNKNFLYEVMDKLFPAANKECRDPMRLLELGYNSREEQDALLSHNGQGSDQST</sequence>
<dbReference type="InterPro" id="IPR026961">
    <property type="entry name" value="PGG_dom"/>
</dbReference>
<evidence type="ECO:0000313" key="9">
    <source>
        <dbReference type="Proteomes" id="UP000813463"/>
    </source>
</evidence>
<evidence type="ECO:0000259" key="8">
    <source>
        <dbReference type="Pfam" id="PF13962"/>
    </source>
</evidence>
<dbReference type="InterPro" id="IPR002110">
    <property type="entry name" value="Ankyrin_rpt"/>
</dbReference>
<evidence type="ECO:0000256" key="6">
    <source>
        <dbReference type="ARBA" id="ARBA00023136"/>
    </source>
</evidence>
<dbReference type="GeneID" id="110783358"/>